<keyword evidence="1" id="KW-0472">Membrane</keyword>
<dbReference type="OMA" id="TWAHRER"/>
<reference evidence="2 3" key="1">
    <citation type="submission" date="2018-05" db="EMBL/GenBank/DDBJ databases">
        <title>Draft genome sequence of Scytalidium lignicola DSM 105466, a ubiquitous saprotrophic fungus.</title>
        <authorList>
            <person name="Buettner E."/>
            <person name="Gebauer A.M."/>
            <person name="Hofrichter M."/>
            <person name="Liers C."/>
            <person name="Kellner H."/>
        </authorList>
    </citation>
    <scope>NUCLEOTIDE SEQUENCE [LARGE SCALE GENOMIC DNA]</scope>
    <source>
        <strain evidence="2 3">DSM 105466</strain>
    </source>
</reference>
<name>A0A3E2HR41_SCYLI</name>
<gene>
    <name evidence="2" type="ORF">B7463_g477</name>
</gene>
<accession>A0A3E2HR41</accession>
<keyword evidence="1" id="KW-0812">Transmembrane</keyword>
<feature type="transmembrane region" description="Helical" evidence="1">
    <location>
        <begin position="264"/>
        <end position="284"/>
    </location>
</feature>
<sequence>MHPSDVTSITAFAALSTLAAILEQIHYATSFRIIKQAEYENALKSLKTPAYGYYNSPQMVDAVLFWIQFYCYDVMALNILFWSITLFCGAWGIHAIWLGSWRDRANLSSKIFSVIFPGIVIGIANSPSVFNIPGLFLFFRDITVLSSLFGGSILLVLILYKYLCTRRLLARNVKRSGWWAPMGSKGRDNRDVGADGTVTSSVPSSTQIRIYDHALVTRFTIGFVVLGAFNAVIIILPVFDLKSNRQLAHMPGPDYSLSKTISDLLLFLPGVTSSLAIFLIFGTAKSWRQYRDMVLNCVRVNRRVNGSKEWFVEVVRNPRPSDSDLEEYPGPILDGVQMDNLEPVDQIRAVEPQAKLNLQDSLSHNQLDVKIVANAGGNHQHRSPKFPTSPAVAITTNRYGSALGDSDPPCLDSEVQAFANPVVQSGLQDYQKMKLERERRYLQRNRQQQYGVVVMPDPTSQNVLRNFLDDSSD</sequence>
<evidence type="ECO:0000313" key="3">
    <source>
        <dbReference type="Proteomes" id="UP000258309"/>
    </source>
</evidence>
<keyword evidence="1" id="KW-1133">Transmembrane helix</keyword>
<feature type="non-terminal residue" evidence="2">
    <location>
        <position position="473"/>
    </location>
</feature>
<feature type="transmembrane region" description="Helical" evidence="1">
    <location>
        <begin position="111"/>
        <end position="130"/>
    </location>
</feature>
<comment type="caution">
    <text evidence="2">The sequence shown here is derived from an EMBL/GenBank/DDBJ whole genome shotgun (WGS) entry which is preliminary data.</text>
</comment>
<dbReference type="Proteomes" id="UP000258309">
    <property type="component" value="Unassembled WGS sequence"/>
</dbReference>
<dbReference type="EMBL" id="NCSJ02000004">
    <property type="protein sequence ID" value="RFU35838.1"/>
    <property type="molecule type" value="Genomic_DNA"/>
</dbReference>
<organism evidence="2 3">
    <name type="scientific">Scytalidium lignicola</name>
    <name type="common">Hyphomycete</name>
    <dbReference type="NCBI Taxonomy" id="5539"/>
    <lineage>
        <taxon>Eukaryota</taxon>
        <taxon>Fungi</taxon>
        <taxon>Dikarya</taxon>
        <taxon>Ascomycota</taxon>
        <taxon>Pezizomycotina</taxon>
        <taxon>Leotiomycetes</taxon>
        <taxon>Leotiomycetes incertae sedis</taxon>
        <taxon>Scytalidium</taxon>
    </lineage>
</organism>
<proteinExistence type="predicted"/>
<protein>
    <submittedName>
        <fullName evidence="2">Uncharacterized protein</fullName>
    </submittedName>
</protein>
<feature type="non-terminal residue" evidence="2">
    <location>
        <position position="1"/>
    </location>
</feature>
<feature type="transmembrane region" description="Helical" evidence="1">
    <location>
        <begin position="219"/>
        <end position="239"/>
    </location>
</feature>
<feature type="transmembrane region" description="Helical" evidence="1">
    <location>
        <begin position="142"/>
        <end position="163"/>
    </location>
</feature>
<keyword evidence="3" id="KW-1185">Reference proteome</keyword>
<feature type="transmembrane region" description="Helical" evidence="1">
    <location>
        <begin position="79"/>
        <end position="99"/>
    </location>
</feature>
<evidence type="ECO:0000313" key="2">
    <source>
        <dbReference type="EMBL" id="RFU35838.1"/>
    </source>
</evidence>
<dbReference type="AlphaFoldDB" id="A0A3E2HR41"/>
<dbReference type="OrthoDB" id="5287295at2759"/>
<evidence type="ECO:0000256" key="1">
    <source>
        <dbReference type="SAM" id="Phobius"/>
    </source>
</evidence>